<feature type="compositionally biased region" description="Basic and acidic residues" evidence="1">
    <location>
        <begin position="19"/>
        <end position="28"/>
    </location>
</feature>
<dbReference type="EMBL" id="QGKW02001940">
    <property type="protein sequence ID" value="KAF2558534.1"/>
    <property type="molecule type" value="Genomic_DNA"/>
</dbReference>
<sequence>MVRGSEPAGLRTLRQSLHGQDRRSHRGEEEDLFLEGNRRKGPRVQGWLAERQTNRSVRAIAAASDSISVSGASRQRLRVAKGHEVPKVVRYQMMQVTKRYEIPRVASIKGYEDQRVPMTKGCIVIPRMQCIVIQDLRSCRDPRGVTTNLINESVGMNKSYLLSSSEDGLGTIAYKAKGFWIVHEARKARWELFDVGVKIRTLSRIIE</sequence>
<comment type="caution">
    <text evidence="2">The sequence shown here is derived from an EMBL/GenBank/DDBJ whole genome shotgun (WGS) entry which is preliminary data.</text>
</comment>
<name>A0A8S9HMD1_BRACR</name>
<proteinExistence type="predicted"/>
<accession>A0A8S9HMD1</accession>
<gene>
    <name evidence="2" type="ORF">F2Q68_00015330</name>
</gene>
<evidence type="ECO:0000313" key="2">
    <source>
        <dbReference type="EMBL" id="KAF2558534.1"/>
    </source>
</evidence>
<organism evidence="2 3">
    <name type="scientific">Brassica cretica</name>
    <name type="common">Mustard</name>
    <dbReference type="NCBI Taxonomy" id="69181"/>
    <lineage>
        <taxon>Eukaryota</taxon>
        <taxon>Viridiplantae</taxon>
        <taxon>Streptophyta</taxon>
        <taxon>Embryophyta</taxon>
        <taxon>Tracheophyta</taxon>
        <taxon>Spermatophyta</taxon>
        <taxon>Magnoliopsida</taxon>
        <taxon>eudicotyledons</taxon>
        <taxon>Gunneridae</taxon>
        <taxon>Pentapetalae</taxon>
        <taxon>rosids</taxon>
        <taxon>malvids</taxon>
        <taxon>Brassicales</taxon>
        <taxon>Brassicaceae</taxon>
        <taxon>Brassiceae</taxon>
        <taxon>Brassica</taxon>
    </lineage>
</organism>
<dbReference type="Proteomes" id="UP000712281">
    <property type="component" value="Unassembled WGS sequence"/>
</dbReference>
<evidence type="ECO:0000313" key="3">
    <source>
        <dbReference type="Proteomes" id="UP000712281"/>
    </source>
</evidence>
<feature type="region of interest" description="Disordered" evidence="1">
    <location>
        <begin position="1"/>
        <end position="36"/>
    </location>
</feature>
<dbReference type="AlphaFoldDB" id="A0A8S9HMD1"/>
<evidence type="ECO:0000256" key="1">
    <source>
        <dbReference type="SAM" id="MobiDB-lite"/>
    </source>
</evidence>
<protein>
    <submittedName>
        <fullName evidence="2">Uncharacterized protein</fullName>
    </submittedName>
</protein>
<reference evidence="2" key="1">
    <citation type="submission" date="2019-12" db="EMBL/GenBank/DDBJ databases">
        <title>Genome sequencing and annotation of Brassica cretica.</title>
        <authorList>
            <person name="Studholme D.J."/>
            <person name="Sarris P.F."/>
        </authorList>
    </citation>
    <scope>NUCLEOTIDE SEQUENCE</scope>
    <source>
        <strain evidence="2">PFS-001/15</strain>
        <tissue evidence="2">Leaf</tissue>
    </source>
</reference>